<dbReference type="RefSeq" id="WP_283230576.1">
    <property type="nucleotide sequence ID" value="NZ_JASGBQ010000007.1"/>
</dbReference>
<evidence type="ECO:0000313" key="2">
    <source>
        <dbReference type="Proteomes" id="UP001300383"/>
    </source>
</evidence>
<proteinExistence type="predicted"/>
<keyword evidence="2" id="KW-1185">Reference proteome</keyword>
<dbReference type="Proteomes" id="UP001300383">
    <property type="component" value="Unassembled WGS sequence"/>
</dbReference>
<dbReference type="AlphaFoldDB" id="A0AAP4BA76"/>
<sequence length="377" mass="42980">MKRAIWKYLGILIILCLNLTACRGEKNSVEETDFSYWRVNVCYTEDGLLYHDPNTEFEGYFDYETKKYFPLCSKPECLHDSGECTSVAMKQKATMAGRLGSRWYYLAQGDNSTCAFRSCDLDGKNDREIGEFSHTFSGGSSVCPFYENSCIFSSWDPVYDKDMEWVGMTSGIYRYHFDTGEAELLCPEKTYGASGGAYEVYGLYGDQLIYVEQEETRGAVLKKMDLKTNKEEELLRADFVSVDTVEGNHAVFRMREGNIFKLSEIDLDSKKVTGIVDIAEGESVFACWMPELKIYTVVNKTTSGSEKKFQFKTWQYTEEESILIREGGTQEYFMPTAMAEEILIGQVKGGQYEGDLLAYMDKADFLSGKNNWTVLSY</sequence>
<dbReference type="EMBL" id="JASGBQ010000007">
    <property type="protein sequence ID" value="MDI9242072.1"/>
    <property type="molecule type" value="Genomic_DNA"/>
</dbReference>
<dbReference type="SUPFAM" id="SSF69304">
    <property type="entry name" value="Tricorn protease N-terminal domain"/>
    <property type="match status" value="1"/>
</dbReference>
<gene>
    <name evidence="1" type="ORF">QJ036_06210</name>
</gene>
<reference evidence="1 2" key="1">
    <citation type="submission" date="2023-05" db="EMBL/GenBank/DDBJ databases">
        <title>[ruminococcus] sp. nov., isolated from a pig farm feces dump.</title>
        <authorList>
            <person name="Chang Y.-H."/>
        </authorList>
    </citation>
    <scope>NUCLEOTIDE SEQUENCE [LARGE SCALE GENOMIC DNA]</scope>
    <source>
        <strain evidence="1 2">YH-rum2234</strain>
    </source>
</reference>
<name>A0AAP4BA76_9FIRM</name>
<protein>
    <submittedName>
        <fullName evidence="1">Uncharacterized protein</fullName>
    </submittedName>
</protein>
<comment type="caution">
    <text evidence="1">The sequence shown here is derived from an EMBL/GenBank/DDBJ whole genome shotgun (WGS) entry which is preliminary data.</text>
</comment>
<evidence type="ECO:0000313" key="1">
    <source>
        <dbReference type="EMBL" id="MDI9242072.1"/>
    </source>
</evidence>
<organism evidence="1 2">
    <name type="scientific">Fusibacillus kribbianus</name>
    <dbReference type="NCBI Taxonomy" id="3044208"/>
    <lineage>
        <taxon>Bacteria</taxon>
        <taxon>Bacillati</taxon>
        <taxon>Bacillota</taxon>
        <taxon>Clostridia</taxon>
        <taxon>Lachnospirales</taxon>
        <taxon>Lachnospiraceae</taxon>
        <taxon>Fusibacillus</taxon>
    </lineage>
</organism>
<accession>A0AAP4BA76</accession>